<evidence type="ECO:0000259" key="10">
    <source>
        <dbReference type="PROSITE" id="PS51384"/>
    </source>
</evidence>
<dbReference type="AlphaFoldDB" id="A0A4P9ZEK5"/>
<dbReference type="SUPFAM" id="SSF46458">
    <property type="entry name" value="Globin-like"/>
    <property type="match status" value="1"/>
</dbReference>
<keyword evidence="4" id="KW-0479">Metal-binding</keyword>
<evidence type="ECO:0000256" key="4">
    <source>
        <dbReference type="ARBA" id="ARBA00022723"/>
    </source>
</evidence>
<feature type="domain" description="FAD-binding FR-type" evidence="10">
    <location>
        <begin position="116"/>
        <end position="222"/>
    </location>
</feature>
<gene>
    <name evidence="11" type="ORF">METBISCDRAFT_22554</name>
</gene>
<reference evidence="12" key="1">
    <citation type="journal article" date="2018" name="Nat. Microbiol.">
        <title>Leveraging single-cell genomics to expand the fungal tree of life.</title>
        <authorList>
            <person name="Ahrendt S.R."/>
            <person name="Quandt C.A."/>
            <person name="Ciobanu D."/>
            <person name="Clum A."/>
            <person name="Salamov A."/>
            <person name="Andreopoulos B."/>
            <person name="Cheng J.F."/>
            <person name="Woyke T."/>
            <person name="Pelin A."/>
            <person name="Henrissat B."/>
            <person name="Reynolds N.K."/>
            <person name="Benny G.L."/>
            <person name="Smith M.E."/>
            <person name="James T.Y."/>
            <person name="Grigoriev I.V."/>
        </authorList>
    </citation>
    <scope>NUCLEOTIDE SEQUENCE [LARGE SCALE GENOMIC DNA]</scope>
    <source>
        <strain evidence="12">Baker2002</strain>
    </source>
</reference>
<dbReference type="GO" id="GO:0046210">
    <property type="term" value="P:nitric oxide catabolic process"/>
    <property type="evidence" value="ECO:0007669"/>
    <property type="project" value="TreeGrafter"/>
</dbReference>
<comment type="similarity">
    <text evidence="1">In the C-terminal section; belongs to the flavoprotein pyridine nucleotide cytochrome reductase family.</text>
</comment>
<evidence type="ECO:0000256" key="8">
    <source>
        <dbReference type="ARBA" id="ARBA00049433"/>
    </source>
</evidence>
<dbReference type="Pfam" id="PF00042">
    <property type="entry name" value="Globin"/>
    <property type="match status" value="1"/>
</dbReference>
<dbReference type="GO" id="GO:0020037">
    <property type="term" value="F:heme binding"/>
    <property type="evidence" value="ECO:0007669"/>
    <property type="project" value="InterPro"/>
</dbReference>
<evidence type="ECO:0000256" key="1">
    <source>
        <dbReference type="ARBA" id="ARBA00006401"/>
    </source>
</evidence>
<dbReference type="InterPro" id="IPR017938">
    <property type="entry name" value="Riboflavin_synthase-like_b-brl"/>
</dbReference>
<dbReference type="OrthoDB" id="436496at2759"/>
<evidence type="ECO:0000256" key="3">
    <source>
        <dbReference type="ARBA" id="ARBA00022617"/>
    </source>
</evidence>
<feature type="domain" description="Globin" evidence="9">
    <location>
        <begin position="1"/>
        <end position="107"/>
    </location>
</feature>
<dbReference type="InterPro" id="IPR009050">
    <property type="entry name" value="Globin-like_sf"/>
</dbReference>
<protein>
    <recommendedName>
        <fullName evidence="2">nitric oxide dioxygenase</fullName>
        <ecNumber evidence="2">1.14.12.17</ecNumber>
    </recommendedName>
</protein>
<evidence type="ECO:0000313" key="12">
    <source>
        <dbReference type="Proteomes" id="UP000268321"/>
    </source>
</evidence>
<name>A0A4P9ZEK5_9ASCO</name>
<dbReference type="GO" id="GO:0071500">
    <property type="term" value="P:cellular response to nitrosative stress"/>
    <property type="evidence" value="ECO:0007669"/>
    <property type="project" value="TreeGrafter"/>
</dbReference>
<dbReference type="InterPro" id="IPR012292">
    <property type="entry name" value="Globin/Proto"/>
</dbReference>
<dbReference type="Gene3D" id="1.10.490.10">
    <property type="entry name" value="Globins"/>
    <property type="match status" value="1"/>
</dbReference>
<evidence type="ECO:0000256" key="5">
    <source>
        <dbReference type="ARBA" id="ARBA00023004"/>
    </source>
</evidence>
<keyword evidence="6" id="KW-0520">NAD</keyword>
<dbReference type="PROSITE" id="PS51384">
    <property type="entry name" value="FAD_FR"/>
    <property type="match status" value="1"/>
</dbReference>
<dbReference type="GO" id="GO:0071949">
    <property type="term" value="F:FAD binding"/>
    <property type="evidence" value="ECO:0007669"/>
    <property type="project" value="TreeGrafter"/>
</dbReference>
<sequence>MIANNDKVKPFFNKSNQVTLKQPKVLAFALLNYAQNIDDLNPLRDFVEQIVVKHVGLQVKADHYPIVGTSLITIKKLLGPEVATEDFIEAWATAYGNSTQTLTNAEFAMYQTQQLQGFREFTVTKLVDKCLNMKSVYFTSKDGRDIGQPLPAQSLDIRFVTDNSQEQKSKEYSISKIPRDKKYRNSVRRADNGVVSSYIHRNLKEGEYPHGFSSGEIYLPRK</sequence>
<evidence type="ECO:0000259" key="9">
    <source>
        <dbReference type="PROSITE" id="PS01033"/>
    </source>
</evidence>
<dbReference type="PANTHER" id="PTHR43396:SF3">
    <property type="entry name" value="FLAVOHEMOPROTEIN"/>
    <property type="match status" value="1"/>
</dbReference>
<comment type="catalytic activity">
    <reaction evidence="7">
        <text>2 nitric oxide + NADH + 2 O2 = 2 nitrate + NAD(+) + H(+)</text>
        <dbReference type="Rhea" id="RHEA:19469"/>
        <dbReference type="ChEBI" id="CHEBI:15378"/>
        <dbReference type="ChEBI" id="CHEBI:15379"/>
        <dbReference type="ChEBI" id="CHEBI:16480"/>
        <dbReference type="ChEBI" id="CHEBI:17632"/>
        <dbReference type="ChEBI" id="CHEBI:57540"/>
        <dbReference type="ChEBI" id="CHEBI:57945"/>
        <dbReference type="EC" id="1.14.12.17"/>
    </reaction>
</comment>
<dbReference type="PROSITE" id="PS01033">
    <property type="entry name" value="GLOBIN"/>
    <property type="match status" value="1"/>
</dbReference>
<evidence type="ECO:0000256" key="2">
    <source>
        <dbReference type="ARBA" id="ARBA00012229"/>
    </source>
</evidence>
<comment type="catalytic activity">
    <reaction evidence="8">
        <text>2 nitric oxide + NADPH + 2 O2 = 2 nitrate + NADP(+) + H(+)</text>
        <dbReference type="Rhea" id="RHEA:19465"/>
        <dbReference type="ChEBI" id="CHEBI:15378"/>
        <dbReference type="ChEBI" id="CHEBI:15379"/>
        <dbReference type="ChEBI" id="CHEBI:16480"/>
        <dbReference type="ChEBI" id="CHEBI:17632"/>
        <dbReference type="ChEBI" id="CHEBI:57783"/>
        <dbReference type="ChEBI" id="CHEBI:58349"/>
        <dbReference type="EC" id="1.14.12.17"/>
    </reaction>
</comment>
<accession>A0A4P9ZEK5</accession>
<evidence type="ECO:0000313" key="11">
    <source>
        <dbReference type="EMBL" id="RKP31238.1"/>
    </source>
</evidence>
<dbReference type="Gene3D" id="2.40.30.10">
    <property type="entry name" value="Translation factors"/>
    <property type="match status" value="1"/>
</dbReference>
<keyword evidence="12" id="KW-1185">Reference proteome</keyword>
<evidence type="ECO:0000256" key="6">
    <source>
        <dbReference type="ARBA" id="ARBA00023027"/>
    </source>
</evidence>
<keyword evidence="5" id="KW-0408">Iron</keyword>
<dbReference type="EC" id="1.14.12.17" evidence="2"/>
<dbReference type="InterPro" id="IPR000971">
    <property type="entry name" value="Globin"/>
</dbReference>
<evidence type="ECO:0000256" key="7">
    <source>
        <dbReference type="ARBA" id="ARBA00048649"/>
    </source>
</evidence>
<dbReference type="EMBL" id="ML004444">
    <property type="protein sequence ID" value="RKP31238.1"/>
    <property type="molecule type" value="Genomic_DNA"/>
</dbReference>
<dbReference type="SUPFAM" id="SSF63380">
    <property type="entry name" value="Riboflavin synthase domain-like"/>
    <property type="match status" value="1"/>
</dbReference>
<dbReference type="InterPro" id="IPR017927">
    <property type="entry name" value="FAD-bd_FR_type"/>
</dbReference>
<dbReference type="GO" id="GO:0008941">
    <property type="term" value="F:nitric oxide dioxygenase NAD(P)H activity"/>
    <property type="evidence" value="ECO:0007669"/>
    <property type="project" value="UniProtKB-EC"/>
</dbReference>
<dbReference type="GO" id="GO:0019825">
    <property type="term" value="F:oxygen binding"/>
    <property type="evidence" value="ECO:0007669"/>
    <property type="project" value="InterPro"/>
</dbReference>
<keyword evidence="3" id="KW-0349">Heme</keyword>
<dbReference type="Proteomes" id="UP000268321">
    <property type="component" value="Unassembled WGS sequence"/>
</dbReference>
<dbReference type="GO" id="GO:0046872">
    <property type="term" value="F:metal ion binding"/>
    <property type="evidence" value="ECO:0007669"/>
    <property type="project" value="UniProtKB-KW"/>
</dbReference>
<organism evidence="11 12">
    <name type="scientific">Metschnikowia bicuspidata</name>
    <dbReference type="NCBI Taxonomy" id="27322"/>
    <lineage>
        <taxon>Eukaryota</taxon>
        <taxon>Fungi</taxon>
        <taxon>Dikarya</taxon>
        <taxon>Ascomycota</taxon>
        <taxon>Saccharomycotina</taxon>
        <taxon>Pichiomycetes</taxon>
        <taxon>Metschnikowiaceae</taxon>
        <taxon>Metschnikowia</taxon>
    </lineage>
</organism>
<dbReference type="GO" id="GO:0009636">
    <property type="term" value="P:response to toxic substance"/>
    <property type="evidence" value="ECO:0007669"/>
    <property type="project" value="UniProtKB-KW"/>
</dbReference>
<dbReference type="PANTHER" id="PTHR43396">
    <property type="entry name" value="FLAVOHEMOPROTEIN"/>
    <property type="match status" value="1"/>
</dbReference>
<proteinExistence type="inferred from homology"/>